<feature type="active site" description="Charge relay system" evidence="8">
    <location>
        <position position="210"/>
    </location>
</feature>
<dbReference type="PRINTS" id="PR00723">
    <property type="entry name" value="SUBTILISIN"/>
</dbReference>
<evidence type="ECO:0000313" key="11">
    <source>
        <dbReference type="EMBL" id="WAR30518.1"/>
    </source>
</evidence>
<feature type="active site" description="Charge relay system" evidence="8">
    <location>
        <position position="248"/>
    </location>
</feature>
<evidence type="ECO:0000256" key="6">
    <source>
        <dbReference type="ARBA" id="ARBA00022825"/>
    </source>
</evidence>
<dbReference type="Gene3D" id="3.40.50.200">
    <property type="entry name" value="Peptidase S8/S53 domain"/>
    <property type="match status" value="1"/>
</dbReference>
<dbReference type="PROSITE" id="PS00137">
    <property type="entry name" value="SUBTILASE_HIS"/>
    <property type="match status" value="1"/>
</dbReference>
<dbReference type="InterPro" id="IPR015500">
    <property type="entry name" value="Peptidase_S8_subtilisin-rel"/>
</dbReference>
<dbReference type="Proteomes" id="UP001164746">
    <property type="component" value="Chromosome 17"/>
</dbReference>
<sequence>MNKWFILISEIHVLLLIFIFVTNVKCDLRGSKRVKRQPEFSSTFLVEYDGDVKDVEEFAKTVGLKFVRKVVGRFYELQDANLPARTKAATQLDEKSLKAKHQKLKSIKQEEVRHMYKRSVVSGKRSVVSDNRSEVEDKWTVARLNRSVPIERSVASGSRPVVRGKRAVSINDPQWANQWHLNTGQSPNHDVKNAWDKGFDGSDVIIAIVDDGIETTHSDLNFNYDPTLSYDYINDVMDPSHRHYNEGHGTNCAGVAAAQKNSVCIIGTAYGAGIAAVRILDDVVGATSSQEARALVHKLDDVDIYSNSWGPSDDGDAFGSLPTVVEEALKTGVTEGRGGKGAVYVWASGNGGDNLDDCNADGYANSIYTIAINAVSESGAPTYYAEHCAPALAATYSGDDSGPRITTTGPSDSCVNDFSGTSAACPLAAGIIALLLQANPALTWRDVQHMIAEHSSSAGLSNGGFYSNGAGKQVSPYFGFGLLKAEALIDNAATWQSVPDSITCYQFSTNQINAVTSLSDSLSLTRCHISHVEHVTINIRYQSANRGTVDLVLTSPVWTQTQVMSGRNQDFSSEETTWRFMTVHLWGENPIGTWTLSLTDVYNYMYTMNLYSWELTVHGTVTDPALGAPTAGSLGGSCSDAVPCSGYTDAGCLQPSNVCVVCSSGFHVFSESCYEAPKDGRWFKTADGRLNGYCDSGEPCRSVDDSLECVDGRCQTKEGYRSRGEIWSSNSQPMSYPSSRMTYPTSYPTSGMSQTTSYPTSGMSQPTSYPSSGMSQPTSYPPSGMDYSTSYPPSGMDYSTSYAPSRMSQPPSYSRIGEYPMQHT</sequence>
<evidence type="ECO:0000313" key="12">
    <source>
        <dbReference type="Proteomes" id="UP001164746"/>
    </source>
</evidence>
<dbReference type="PROSITE" id="PS51892">
    <property type="entry name" value="SUBTILASE"/>
    <property type="match status" value="1"/>
</dbReference>
<evidence type="ECO:0000256" key="7">
    <source>
        <dbReference type="ARBA" id="ARBA00022837"/>
    </source>
</evidence>
<name>A0ABY7GB98_MYAAR</name>
<evidence type="ECO:0000256" key="3">
    <source>
        <dbReference type="ARBA" id="ARBA00022685"/>
    </source>
</evidence>
<dbReference type="CDD" id="cd04059">
    <property type="entry name" value="Peptidases_S8_Protein_convertases_Kexins_Furin-like"/>
    <property type="match status" value="1"/>
</dbReference>
<keyword evidence="12" id="KW-1185">Reference proteome</keyword>
<protein>
    <submittedName>
        <fullName evidence="11">FKPC1-like protein</fullName>
    </submittedName>
</protein>
<dbReference type="InterPro" id="IPR038466">
    <property type="entry name" value="S8_pro-domain_sf"/>
</dbReference>
<accession>A0ABY7GB98</accession>
<dbReference type="InterPro" id="IPR000209">
    <property type="entry name" value="Peptidase_S8/S53_dom"/>
</dbReference>
<organism evidence="11 12">
    <name type="scientific">Mya arenaria</name>
    <name type="common">Soft-shell clam</name>
    <dbReference type="NCBI Taxonomy" id="6604"/>
    <lineage>
        <taxon>Eukaryota</taxon>
        <taxon>Metazoa</taxon>
        <taxon>Spiralia</taxon>
        <taxon>Lophotrochozoa</taxon>
        <taxon>Mollusca</taxon>
        <taxon>Bivalvia</taxon>
        <taxon>Autobranchia</taxon>
        <taxon>Heteroconchia</taxon>
        <taxon>Euheterodonta</taxon>
        <taxon>Imparidentia</taxon>
        <taxon>Neoheterodontei</taxon>
        <taxon>Myida</taxon>
        <taxon>Myoidea</taxon>
        <taxon>Myidae</taxon>
        <taxon>Mya</taxon>
    </lineage>
</organism>
<dbReference type="Gene3D" id="3.30.70.850">
    <property type="entry name" value="Peptidase S8, pro-domain"/>
    <property type="match status" value="1"/>
</dbReference>
<proteinExistence type="inferred from homology"/>
<keyword evidence="5 8" id="KW-0378">Hydrolase</keyword>
<evidence type="ECO:0000256" key="5">
    <source>
        <dbReference type="ARBA" id="ARBA00022801"/>
    </source>
</evidence>
<feature type="region of interest" description="Disordered" evidence="9">
    <location>
        <begin position="725"/>
        <end position="824"/>
    </location>
</feature>
<feature type="compositionally biased region" description="Low complexity" evidence="9">
    <location>
        <begin position="728"/>
        <end position="739"/>
    </location>
</feature>
<feature type="compositionally biased region" description="Polar residues" evidence="9">
    <location>
        <begin position="740"/>
        <end position="778"/>
    </location>
</feature>
<keyword evidence="4" id="KW-0732">Signal</keyword>
<evidence type="ECO:0000256" key="4">
    <source>
        <dbReference type="ARBA" id="ARBA00022729"/>
    </source>
</evidence>
<dbReference type="Gene3D" id="2.60.120.260">
    <property type="entry name" value="Galactose-binding domain-like"/>
    <property type="match status" value="1"/>
</dbReference>
<comment type="similarity">
    <text evidence="1">Belongs to the peptidase S8 family. Furin subfamily.</text>
</comment>
<keyword evidence="3" id="KW-0165">Cleavage on pair of basic residues</keyword>
<keyword evidence="6 8" id="KW-0720">Serine protease</keyword>
<dbReference type="InterPro" id="IPR008979">
    <property type="entry name" value="Galactose-bd-like_sf"/>
</dbReference>
<dbReference type="PROSITE" id="PS00138">
    <property type="entry name" value="SUBTILASE_SER"/>
    <property type="match status" value="1"/>
</dbReference>
<feature type="active site" description="Charge relay system" evidence="8">
    <location>
        <position position="422"/>
    </location>
</feature>
<dbReference type="InterPro" id="IPR023828">
    <property type="entry name" value="Peptidase_S8_Ser-AS"/>
</dbReference>
<dbReference type="EMBL" id="CP111028">
    <property type="protein sequence ID" value="WAR30518.1"/>
    <property type="molecule type" value="Genomic_DNA"/>
</dbReference>
<gene>
    <name evidence="11" type="ORF">MAR_033060</name>
</gene>
<dbReference type="InterPro" id="IPR036852">
    <property type="entry name" value="Peptidase_S8/S53_dom_sf"/>
</dbReference>
<evidence type="ECO:0000256" key="1">
    <source>
        <dbReference type="ARBA" id="ARBA00005325"/>
    </source>
</evidence>
<evidence type="ECO:0000256" key="2">
    <source>
        <dbReference type="ARBA" id="ARBA00022670"/>
    </source>
</evidence>
<keyword evidence="7" id="KW-0106">Calcium</keyword>
<dbReference type="PANTHER" id="PTHR42884:SF14">
    <property type="entry name" value="NEUROENDOCRINE CONVERTASE 1"/>
    <property type="match status" value="1"/>
</dbReference>
<evidence type="ECO:0000259" key="10">
    <source>
        <dbReference type="PROSITE" id="PS51829"/>
    </source>
</evidence>
<dbReference type="PROSITE" id="PS00136">
    <property type="entry name" value="SUBTILASE_ASP"/>
    <property type="match status" value="1"/>
</dbReference>
<feature type="domain" description="P/Homo B" evidence="10">
    <location>
        <begin position="490"/>
        <end position="623"/>
    </location>
</feature>
<dbReference type="InterPro" id="IPR002884">
    <property type="entry name" value="P_dom"/>
</dbReference>
<dbReference type="PANTHER" id="PTHR42884">
    <property type="entry name" value="PROPROTEIN CONVERTASE SUBTILISIN/KEXIN-RELATED"/>
    <property type="match status" value="1"/>
</dbReference>
<evidence type="ECO:0000256" key="9">
    <source>
        <dbReference type="SAM" id="MobiDB-lite"/>
    </source>
</evidence>
<evidence type="ECO:0000256" key="8">
    <source>
        <dbReference type="PROSITE-ProRule" id="PRU01240"/>
    </source>
</evidence>
<dbReference type="InterPro" id="IPR034182">
    <property type="entry name" value="Kexin/furin"/>
</dbReference>
<dbReference type="Pfam" id="PF01483">
    <property type="entry name" value="P_proprotein"/>
    <property type="match status" value="1"/>
</dbReference>
<dbReference type="SUPFAM" id="SSF52743">
    <property type="entry name" value="Subtilisin-like"/>
    <property type="match status" value="1"/>
</dbReference>
<dbReference type="SUPFAM" id="SSF49785">
    <property type="entry name" value="Galactose-binding domain-like"/>
    <property type="match status" value="1"/>
</dbReference>
<reference evidence="11" key="1">
    <citation type="submission" date="2022-11" db="EMBL/GenBank/DDBJ databases">
        <title>Centuries of genome instability and evolution in soft-shell clam transmissible cancer (bioRxiv).</title>
        <authorList>
            <person name="Hart S.F.M."/>
            <person name="Yonemitsu M.A."/>
            <person name="Giersch R.M."/>
            <person name="Beal B.F."/>
            <person name="Arriagada G."/>
            <person name="Davis B.W."/>
            <person name="Ostrander E.A."/>
            <person name="Goff S.P."/>
            <person name="Metzger M.J."/>
        </authorList>
    </citation>
    <scope>NUCLEOTIDE SEQUENCE</scope>
    <source>
        <strain evidence="11">MELC-2E11</strain>
        <tissue evidence="11">Siphon/mantle</tissue>
    </source>
</reference>
<feature type="compositionally biased region" description="Polar residues" evidence="9">
    <location>
        <begin position="786"/>
        <end position="812"/>
    </location>
</feature>
<keyword evidence="2 8" id="KW-0645">Protease</keyword>
<dbReference type="InterPro" id="IPR022398">
    <property type="entry name" value="Peptidase_S8_His-AS"/>
</dbReference>
<dbReference type="InterPro" id="IPR023827">
    <property type="entry name" value="Peptidase_S8_Asp-AS"/>
</dbReference>
<dbReference type="Pfam" id="PF00082">
    <property type="entry name" value="Peptidase_S8"/>
    <property type="match status" value="1"/>
</dbReference>
<dbReference type="PROSITE" id="PS51829">
    <property type="entry name" value="P_HOMO_B"/>
    <property type="match status" value="1"/>
</dbReference>